<sequence length="108" mass="12356">MSPHQKTENLDQGINETRRDRILRPSELGGNCSGYWVCIAQIHAKPPICRSKADTRPKSPTDSHKRPTISIIRSTQDPDHIYTDLVRIYLLNNRSHHGYIKGRTALLQ</sequence>
<dbReference type="Proteomes" id="UP001341840">
    <property type="component" value="Unassembled WGS sequence"/>
</dbReference>
<evidence type="ECO:0000313" key="1">
    <source>
        <dbReference type="EMBL" id="MED6164639.1"/>
    </source>
</evidence>
<comment type="caution">
    <text evidence="1">The sequence shown here is derived from an EMBL/GenBank/DDBJ whole genome shotgun (WGS) entry which is preliminary data.</text>
</comment>
<organism evidence="1 2">
    <name type="scientific">Stylosanthes scabra</name>
    <dbReference type="NCBI Taxonomy" id="79078"/>
    <lineage>
        <taxon>Eukaryota</taxon>
        <taxon>Viridiplantae</taxon>
        <taxon>Streptophyta</taxon>
        <taxon>Embryophyta</taxon>
        <taxon>Tracheophyta</taxon>
        <taxon>Spermatophyta</taxon>
        <taxon>Magnoliopsida</taxon>
        <taxon>eudicotyledons</taxon>
        <taxon>Gunneridae</taxon>
        <taxon>Pentapetalae</taxon>
        <taxon>rosids</taxon>
        <taxon>fabids</taxon>
        <taxon>Fabales</taxon>
        <taxon>Fabaceae</taxon>
        <taxon>Papilionoideae</taxon>
        <taxon>50 kb inversion clade</taxon>
        <taxon>dalbergioids sensu lato</taxon>
        <taxon>Dalbergieae</taxon>
        <taxon>Pterocarpus clade</taxon>
        <taxon>Stylosanthes</taxon>
    </lineage>
</organism>
<proteinExistence type="predicted"/>
<evidence type="ECO:0000313" key="2">
    <source>
        <dbReference type="Proteomes" id="UP001341840"/>
    </source>
</evidence>
<dbReference type="EMBL" id="JASCZI010122711">
    <property type="protein sequence ID" value="MED6164639.1"/>
    <property type="molecule type" value="Genomic_DNA"/>
</dbReference>
<reference evidence="1 2" key="1">
    <citation type="journal article" date="2023" name="Plants (Basel)">
        <title>Bridging the Gap: Combining Genomics and Transcriptomics Approaches to Understand Stylosanthes scabra, an Orphan Legume from the Brazilian Caatinga.</title>
        <authorList>
            <person name="Ferreira-Neto J.R.C."/>
            <person name="da Silva M.D."/>
            <person name="Binneck E."/>
            <person name="de Melo N.F."/>
            <person name="da Silva R.H."/>
            <person name="de Melo A.L.T.M."/>
            <person name="Pandolfi V."/>
            <person name="Bustamante F.O."/>
            <person name="Brasileiro-Vidal A.C."/>
            <person name="Benko-Iseppon A.M."/>
        </authorList>
    </citation>
    <scope>NUCLEOTIDE SEQUENCE [LARGE SCALE GENOMIC DNA]</scope>
    <source>
        <tissue evidence="1">Leaves</tissue>
    </source>
</reference>
<protein>
    <submittedName>
        <fullName evidence="1">Uncharacterized protein</fullName>
    </submittedName>
</protein>
<keyword evidence="2" id="KW-1185">Reference proteome</keyword>
<feature type="non-terminal residue" evidence="1">
    <location>
        <position position="108"/>
    </location>
</feature>
<accession>A0ABU6UUU8</accession>
<gene>
    <name evidence="1" type="ORF">PIB30_092161</name>
</gene>
<name>A0ABU6UUU8_9FABA</name>